<reference evidence="2" key="1">
    <citation type="submission" date="2022-07" db="EMBL/GenBank/DDBJ databases">
        <title>Genome Sequence of Leucocoprinus birnbaumii.</title>
        <authorList>
            <person name="Buettner E."/>
        </authorList>
    </citation>
    <scope>NUCLEOTIDE SEQUENCE</scope>
    <source>
        <strain evidence="2">VT141</strain>
    </source>
</reference>
<feature type="compositionally biased region" description="Polar residues" evidence="1">
    <location>
        <begin position="356"/>
        <end position="367"/>
    </location>
</feature>
<dbReference type="Proteomes" id="UP001213000">
    <property type="component" value="Unassembled WGS sequence"/>
</dbReference>
<feature type="compositionally biased region" description="Acidic residues" evidence="1">
    <location>
        <begin position="576"/>
        <end position="590"/>
    </location>
</feature>
<protein>
    <submittedName>
        <fullName evidence="2">Uncharacterized protein</fullName>
    </submittedName>
</protein>
<proteinExistence type="predicted"/>
<sequence>MEGSNSSYAYSRGRMNSRSPPSPAASSPSLTQSASNSSSSPPQPSTPPKQPRPRYPDLGRVPLHRRGTSQTYERLEDLLREAGYKETRIFTPESDKAGIGGRGRDEDEDADEDPKKRLGVGAAVVGFLTGLVTGGGSGSDHPEQRSQISRNQSPLRREASEPHTPPPMVSSAESLNDPTPKAYRRQQYSRPTTPSAHHHQYHHHHHQPPQLQHLSAAQRHLQHQASRSSIHTAAAATVNLNQGTNVNVNASAIHQPRPSRAGTYLRHIVPPEPHPRPNSTPIVHQADSSDTEPSLPRNWLDNVARAILFGVASTGASTTATTTPPPPSSSHQRPLRATRSSLSQTTIARGGKPNTRRSGLSDQTNTIPPLPSLDHLAPPALFTRLERGRASCSQSVLKAQVVCRSAPASRASSTVRSGDGERRVSSRRHMKEDSEPRTSRGRQYLTPATKKFSTQKKPKPKKKKHSKKDDEKPRVPSLARTRIEGDGWHALRSSSRPNTTNNRPAQYFSDTDNRYFASPESSFYHQPTTSSSGGYTTSTTTTSYSNSYSLDSTPSSSEFDHDSTALSSSPPSASDSESDDDSDSEEEGEGELTLARMLVNPKRQHSIQSLRKHLHRHVSNTSPSPLVTTNDNNGLNPSLSRLRQLHNSSSTSTLRSTRSSTRIPSTTQSRSDLLLPPTANFTAVGTGAGAGVGVGGGGEWETEWRKGKYSSRKSSEDDNEVESLIWLNRDDISTTGSQRSVFGSKRGRLGLPGAWSTTATGS</sequence>
<feature type="compositionally biased region" description="Low complexity" evidence="1">
    <location>
        <begin position="564"/>
        <end position="575"/>
    </location>
</feature>
<feature type="compositionally biased region" description="Basic residues" evidence="1">
    <location>
        <begin position="453"/>
        <end position="466"/>
    </location>
</feature>
<accession>A0AAD5VLN8</accession>
<feature type="compositionally biased region" description="Basic residues" evidence="1">
    <location>
        <begin position="602"/>
        <end position="618"/>
    </location>
</feature>
<feature type="compositionally biased region" description="Basic residues" evidence="1">
    <location>
        <begin position="196"/>
        <end position="207"/>
    </location>
</feature>
<feature type="region of interest" description="Disordered" evidence="1">
    <location>
        <begin position="316"/>
        <end position="374"/>
    </location>
</feature>
<evidence type="ECO:0000313" key="2">
    <source>
        <dbReference type="EMBL" id="KAJ3561673.1"/>
    </source>
</evidence>
<feature type="region of interest" description="Disordered" evidence="1">
    <location>
        <begin position="402"/>
        <end position="673"/>
    </location>
</feature>
<feature type="compositionally biased region" description="Low complexity" evidence="1">
    <location>
        <begin position="24"/>
        <end position="40"/>
    </location>
</feature>
<organism evidence="2 3">
    <name type="scientific">Leucocoprinus birnbaumii</name>
    <dbReference type="NCBI Taxonomy" id="56174"/>
    <lineage>
        <taxon>Eukaryota</taxon>
        <taxon>Fungi</taxon>
        <taxon>Dikarya</taxon>
        <taxon>Basidiomycota</taxon>
        <taxon>Agaricomycotina</taxon>
        <taxon>Agaricomycetes</taxon>
        <taxon>Agaricomycetidae</taxon>
        <taxon>Agaricales</taxon>
        <taxon>Agaricineae</taxon>
        <taxon>Agaricaceae</taxon>
        <taxon>Leucocoprinus</taxon>
    </lineage>
</organism>
<evidence type="ECO:0000256" key="1">
    <source>
        <dbReference type="SAM" id="MobiDB-lite"/>
    </source>
</evidence>
<feature type="region of interest" description="Disordered" evidence="1">
    <location>
        <begin position="734"/>
        <end position="762"/>
    </location>
</feature>
<dbReference type="AlphaFoldDB" id="A0AAD5VLN8"/>
<feature type="compositionally biased region" description="Low complexity" evidence="1">
    <location>
        <begin position="648"/>
        <end position="671"/>
    </location>
</feature>
<feature type="compositionally biased region" description="Polar residues" evidence="1">
    <location>
        <begin position="186"/>
        <end position="195"/>
    </location>
</feature>
<feature type="region of interest" description="Disordered" evidence="1">
    <location>
        <begin position="1"/>
        <end position="229"/>
    </location>
</feature>
<feature type="compositionally biased region" description="Polar residues" evidence="1">
    <location>
        <begin position="279"/>
        <end position="292"/>
    </location>
</feature>
<dbReference type="EMBL" id="JANIEX010000969">
    <property type="protein sequence ID" value="KAJ3561673.1"/>
    <property type="molecule type" value="Genomic_DNA"/>
</dbReference>
<name>A0AAD5VLN8_9AGAR</name>
<feature type="region of interest" description="Disordered" evidence="1">
    <location>
        <begin position="265"/>
        <end position="297"/>
    </location>
</feature>
<feature type="compositionally biased region" description="Basic and acidic residues" evidence="1">
    <location>
        <begin position="418"/>
        <end position="438"/>
    </location>
</feature>
<evidence type="ECO:0000313" key="3">
    <source>
        <dbReference type="Proteomes" id="UP001213000"/>
    </source>
</evidence>
<feature type="compositionally biased region" description="Polar residues" evidence="1">
    <location>
        <begin position="619"/>
        <end position="647"/>
    </location>
</feature>
<gene>
    <name evidence="2" type="ORF">NP233_g10049</name>
</gene>
<keyword evidence="3" id="KW-1185">Reference proteome</keyword>
<feature type="compositionally biased region" description="Low complexity" evidence="1">
    <location>
        <begin position="528"/>
        <end position="557"/>
    </location>
</feature>
<feature type="compositionally biased region" description="Basic and acidic residues" evidence="1">
    <location>
        <begin position="73"/>
        <end position="96"/>
    </location>
</feature>
<feature type="compositionally biased region" description="Polar residues" evidence="1">
    <location>
        <begin position="492"/>
        <end position="510"/>
    </location>
</feature>
<feature type="compositionally biased region" description="Polar residues" evidence="1">
    <location>
        <begin position="145"/>
        <end position="154"/>
    </location>
</feature>
<feature type="compositionally biased region" description="Pro residues" evidence="1">
    <location>
        <begin position="41"/>
        <end position="50"/>
    </location>
</feature>
<comment type="caution">
    <text evidence="2">The sequence shown here is derived from an EMBL/GenBank/DDBJ whole genome shotgun (WGS) entry which is preliminary data.</text>
</comment>
<feature type="compositionally biased region" description="Polar residues" evidence="1">
    <location>
        <begin position="338"/>
        <end position="347"/>
    </location>
</feature>